<sequence length="408" mass="43539">MSAASPLDAPGAVLPQGTSRSRSHTLVHWGEARFDPRHNSLNLLRLVFAYAVLVAHGWYLAGAGTGPQLRGENIGGWAVFGFFAISGYLITGSRWTKPIGEYLVHRVARIFPAFLVCLVVTAFVFAPVNWLWTHGSLDGFFSTPTTPVGYVLSNITLRMNAYDVAGTPTGVPYPGAWDGSLWSLYYEFACYLVVAVLGSVAIFRRSAWPLAAAFVVSVALQAQSARVLGYAGNHADVPFMLKLLPFFLAGGLLYVLRERVVLTWPLAVLSTLLGAALVLGVPGFGVQLAAPLVAYVVLWLGAVLPMPGLLRRHDVSYGIYIYAFPVQQLLAMAGAHHLGLVAYDLLAAVATVPLAVASWLLVERPIMRRARGRVAPRAVPAAVVAPEVPAATGSGTPDGARVQATQSA</sequence>
<keyword evidence="1" id="KW-0472">Membrane</keyword>
<feature type="transmembrane region" description="Helical" evidence="1">
    <location>
        <begin position="210"/>
        <end position="231"/>
    </location>
</feature>
<name>A0A510V8N0_9CELL</name>
<proteinExistence type="predicted"/>
<dbReference type="GO" id="GO:0016747">
    <property type="term" value="F:acyltransferase activity, transferring groups other than amino-acyl groups"/>
    <property type="evidence" value="ECO:0007669"/>
    <property type="project" value="InterPro"/>
</dbReference>
<dbReference type="PANTHER" id="PTHR23028">
    <property type="entry name" value="ACETYLTRANSFERASE"/>
    <property type="match status" value="1"/>
</dbReference>
<evidence type="ECO:0000313" key="4">
    <source>
        <dbReference type="Proteomes" id="UP000321118"/>
    </source>
</evidence>
<feature type="transmembrane region" description="Helical" evidence="1">
    <location>
        <begin position="184"/>
        <end position="203"/>
    </location>
</feature>
<accession>A0A510V8N0</accession>
<feature type="transmembrane region" description="Helical" evidence="1">
    <location>
        <begin position="263"/>
        <end position="286"/>
    </location>
</feature>
<protein>
    <submittedName>
        <fullName evidence="3">Acyltransferase</fullName>
    </submittedName>
</protein>
<dbReference type="GO" id="GO:0016020">
    <property type="term" value="C:membrane"/>
    <property type="evidence" value="ECO:0007669"/>
    <property type="project" value="TreeGrafter"/>
</dbReference>
<feature type="transmembrane region" description="Helical" evidence="1">
    <location>
        <begin position="237"/>
        <end position="256"/>
    </location>
</feature>
<feature type="transmembrane region" description="Helical" evidence="1">
    <location>
        <begin position="317"/>
        <end position="335"/>
    </location>
</feature>
<comment type="caution">
    <text evidence="3">The sequence shown here is derived from an EMBL/GenBank/DDBJ whole genome shotgun (WGS) entry which is preliminary data.</text>
</comment>
<feature type="transmembrane region" description="Helical" evidence="1">
    <location>
        <begin position="43"/>
        <end position="62"/>
    </location>
</feature>
<evidence type="ECO:0000259" key="2">
    <source>
        <dbReference type="Pfam" id="PF01757"/>
    </source>
</evidence>
<organism evidence="3 4">
    <name type="scientific">Cellulomonas xylanilytica</name>
    <dbReference type="NCBI Taxonomy" id="233583"/>
    <lineage>
        <taxon>Bacteria</taxon>
        <taxon>Bacillati</taxon>
        <taxon>Actinomycetota</taxon>
        <taxon>Actinomycetes</taxon>
        <taxon>Micrococcales</taxon>
        <taxon>Cellulomonadaceae</taxon>
        <taxon>Cellulomonas</taxon>
    </lineage>
</organism>
<keyword evidence="3" id="KW-0808">Transferase</keyword>
<feature type="transmembrane region" description="Helical" evidence="1">
    <location>
        <begin position="74"/>
        <end position="90"/>
    </location>
</feature>
<dbReference type="Proteomes" id="UP000321118">
    <property type="component" value="Unassembled WGS sequence"/>
</dbReference>
<dbReference type="PANTHER" id="PTHR23028:SF53">
    <property type="entry name" value="ACYL_TRANSF_3 DOMAIN-CONTAINING PROTEIN"/>
    <property type="match status" value="1"/>
</dbReference>
<reference evidence="3 4" key="1">
    <citation type="submission" date="2019-07" db="EMBL/GenBank/DDBJ databases">
        <title>Whole genome shotgun sequence of Cellulomonas xylanilytica NBRC 101102.</title>
        <authorList>
            <person name="Hosoyama A."/>
            <person name="Uohara A."/>
            <person name="Ohji S."/>
            <person name="Ichikawa N."/>
        </authorList>
    </citation>
    <scope>NUCLEOTIDE SEQUENCE [LARGE SCALE GENOMIC DNA]</scope>
    <source>
        <strain evidence="3 4">NBRC 101102</strain>
    </source>
</reference>
<dbReference type="RefSeq" id="WP_222594530.1">
    <property type="nucleotide sequence ID" value="NZ_BJUB01000006.1"/>
</dbReference>
<evidence type="ECO:0000313" key="3">
    <source>
        <dbReference type="EMBL" id="GEK21630.1"/>
    </source>
</evidence>
<dbReference type="InterPro" id="IPR050879">
    <property type="entry name" value="Acyltransferase_3"/>
</dbReference>
<keyword evidence="4" id="KW-1185">Reference proteome</keyword>
<gene>
    <name evidence="3" type="ORF">CXY01_21500</name>
</gene>
<feature type="transmembrane region" description="Helical" evidence="1">
    <location>
        <begin position="341"/>
        <end position="362"/>
    </location>
</feature>
<keyword evidence="1" id="KW-0812">Transmembrane</keyword>
<feature type="transmembrane region" description="Helical" evidence="1">
    <location>
        <begin position="292"/>
        <end position="310"/>
    </location>
</feature>
<evidence type="ECO:0000256" key="1">
    <source>
        <dbReference type="SAM" id="Phobius"/>
    </source>
</evidence>
<dbReference type="Pfam" id="PF01757">
    <property type="entry name" value="Acyl_transf_3"/>
    <property type="match status" value="1"/>
</dbReference>
<keyword evidence="1" id="KW-1133">Transmembrane helix</keyword>
<feature type="transmembrane region" description="Helical" evidence="1">
    <location>
        <begin position="110"/>
        <end position="132"/>
    </location>
</feature>
<feature type="domain" description="Acyltransferase 3" evidence="2">
    <location>
        <begin position="39"/>
        <end position="358"/>
    </location>
</feature>
<dbReference type="InterPro" id="IPR002656">
    <property type="entry name" value="Acyl_transf_3_dom"/>
</dbReference>
<keyword evidence="3" id="KW-0012">Acyltransferase</keyword>
<dbReference type="AlphaFoldDB" id="A0A510V8N0"/>
<dbReference type="GO" id="GO:0009103">
    <property type="term" value="P:lipopolysaccharide biosynthetic process"/>
    <property type="evidence" value="ECO:0007669"/>
    <property type="project" value="TreeGrafter"/>
</dbReference>
<dbReference type="EMBL" id="BJUB01000006">
    <property type="protein sequence ID" value="GEK21630.1"/>
    <property type="molecule type" value="Genomic_DNA"/>
</dbReference>